<sequence length="341" mass="39763">MKETILPNCSLSFLGRVDSLEKIYYDIIAIKYPNAPKESLASLDSFWTVIRQCYNLHQEGLSAEATLLFYEKIFCNEDYIDKYELEPQSRLYRIRKTEHGGLFSKEEMFHIPFDKRHLITNGRYSINGIPSLYLCESTYICWEELGNPNFDTCNVSMFMNEQMVSVINVAPIMKVFEKDKILKYPLAYVCSLGTNHPEAPFKEEYVIPQILMQCLLIHNKTNTKMSYVGIRYLSNKAYVQRPLFPLNEKKDLKRYFNYAFPAFGPYDNDGLSKKLKSIFSWSSPDTYGRYRLRTANMSVEERPTMDTYSVSAFSQIEGWCNVQWAHDNMLSYDSLEGALSF</sequence>
<protein>
    <recommendedName>
        <fullName evidence="3">RES domain-containing protein</fullName>
    </recommendedName>
</protein>
<evidence type="ECO:0000313" key="1">
    <source>
        <dbReference type="EMBL" id="SEF43340.1"/>
    </source>
</evidence>
<dbReference type="Proteomes" id="UP000236735">
    <property type="component" value="Unassembled WGS sequence"/>
</dbReference>
<proteinExistence type="predicted"/>
<dbReference type="AlphaFoldDB" id="A0A1H5RYP7"/>
<evidence type="ECO:0000313" key="2">
    <source>
        <dbReference type="Proteomes" id="UP000236735"/>
    </source>
</evidence>
<name>A0A1H5RYP7_XYLRU</name>
<gene>
    <name evidence="1" type="ORF">SAMN05216354_0410</name>
</gene>
<accession>A0A1H5RYP7</accession>
<organism evidence="1 2">
    <name type="scientific">Xylanibacter ruminicola</name>
    <name type="common">Prevotella ruminicola</name>
    <dbReference type="NCBI Taxonomy" id="839"/>
    <lineage>
        <taxon>Bacteria</taxon>
        <taxon>Pseudomonadati</taxon>
        <taxon>Bacteroidota</taxon>
        <taxon>Bacteroidia</taxon>
        <taxon>Bacteroidales</taxon>
        <taxon>Prevotellaceae</taxon>
        <taxon>Xylanibacter</taxon>
    </lineage>
</organism>
<evidence type="ECO:0008006" key="3">
    <source>
        <dbReference type="Google" id="ProtNLM"/>
    </source>
</evidence>
<dbReference type="EMBL" id="FNUV01000001">
    <property type="protein sequence ID" value="SEF43340.1"/>
    <property type="molecule type" value="Genomic_DNA"/>
</dbReference>
<reference evidence="1 2" key="1">
    <citation type="submission" date="2016-10" db="EMBL/GenBank/DDBJ databases">
        <authorList>
            <person name="de Groot N.N."/>
        </authorList>
    </citation>
    <scope>NUCLEOTIDE SEQUENCE [LARGE SCALE GENOMIC DNA]</scope>
    <source>
        <strain evidence="1 2">AR32</strain>
    </source>
</reference>